<dbReference type="GO" id="GO:0044231">
    <property type="term" value="C:host cell presynaptic membrane"/>
    <property type="evidence" value="ECO:0007669"/>
    <property type="project" value="UniProtKB-KW"/>
</dbReference>
<dbReference type="GO" id="GO:0008270">
    <property type="term" value="F:zinc ion binding"/>
    <property type="evidence" value="ECO:0007669"/>
    <property type="project" value="UniProtKB-KW"/>
</dbReference>
<keyword evidence="10 19" id="KW-0255">Endonuclease</keyword>
<dbReference type="Gene3D" id="1.25.40.20">
    <property type="entry name" value="Ankyrin repeat-containing domain"/>
    <property type="match status" value="1"/>
</dbReference>
<evidence type="ECO:0000256" key="4">
    <source>
        <dbReference type="ARBA" id="ARBA00022483"/>
    </source>
</evidence>
<keyword evidence="6" id="KW-0472">Membrane</keyword>
<evidence type="ECO:0000256" key="19">
    <source>
        <dbReference type="PROSITE-ProRule" id="PRU01389"/>
    </source>
</evidence>
<keyword evidence="12 19" id="KW-0378">Hydrolase</keyword>
<evidence type="ECO:0000256" key="11">
    <source>
        <dbReference type="ARBA" id="ARBA00022771"/>
    </source>
</evidence>
<dbReference type="InterPro" id="IPR047139">
    <property type="entry name" value="ANKZ1/VMS1"/>
</dbReference>
<dbReference type="PROSITE" id="PS00028">
    <property type="entry name" value="ZINC_FINGER_C2H2_1"/>
    <property type="match status" value="1"/>
</dbReference>
<reference evidence="22" key="1">
    <citation type="submission" date="2019-09" db="EMBL/GenBank/DDBJ databases">
        <title>Organ-specific transcriptomic study of the physiology of the cattle tick, Rhipicephalus microplus.</title>
        <authorList>
            <person name="Tirloni L."/>
            <person name="Braz G."/>
            <person name="Gandara A.C.P."/>
            <person name="Sabadin G.A."/>
            <person name="da Silva R.M."/>
            <person name="Guizzo M.G."/>
            <person name="Machado J.A."/>
            <person name="Costa E.P."/>
            <person name="Gomes H.F."/>
            <person name="Moraes J."/>
            <person name="Mota M.B.S."/>
            <person name="Mesquita R.D."/>
            <person name="Alvarenga P.H."/>
            <person name="Alves F."/>
            <person name="Seixas A."/>
            <person name="da Fonseca R.N."/>
            <person name="Fogaca A."/>
            <person name="Logullo C."/>
            <person name="Tanaka A."/>
            <person name="Daffre S."/>
            <person name="Termignoni C."/>
            <person name="Vaz I.S.Jr."/>
            <person name="Oliveira P.L."/>
            <person name="Ribeiro J.M."/>
        </authorList>
    </citation>
    <scope>NUCLEOTIDE SEQUENCE</scope>
    <source>
        <strain evidence="22">Porto Alegre</strain>
    </source>
</reference>
<dbReference type="Pfam" id="PF18716">
    <property type="entry name" value="VATC"/>
    <property type="match status" value="1"/>
</dbReference>
<dbReference type="SUPFAM" id="SSF48403">
    <property type="entry name" value="Ankyrin repeat"/>
    <property type="match status" value="1"/>
</dbReference>
<evidence type="ECO:0000256" key="1">
    <source>
        <dbReference type="ARBA" id="ARBA00004175"/>
    </source>
</evidence>
<name>A0A6M2CU93_RHIMP</name>
<sequence>MAEASAEPTTSGQSTAEAPSYPNFFTWQLTDPFKVERYLTGLSLANCTPQLEQEFYSSPSFRHDNVPVPESEDLKVSTVMCCSLCGAEFDTRDEQVQHYKADWHRYNLKQKICGGRVFSEQEFMNMMEEVSSISGSESGTDTASANETPESASGGESSPRRRMKSADPSYGSPTKAGRMPRQRTNSVASTDTEGEETDADKAERRSRMNAKVYLKNGDGQVLALYRCIVHGKLAVPDNCVQLISAIGEVPLKMQWAVLMVGGGHFAAAVFNGSESLLHKTFHSYTVRAKQGGSQSARDGKQKGSQPKSAGASLRRHNEMTLVKDIQDLLQSWSEELQKCSAVFYRAPGANRAVLFSGKNPPFRKSDPRMRPIPFPTNRATYKEVQRVHRMLCTVECFGSEEDLKGRVPVSPKINVGTKKPGKIVEGGPDVKAATATTTAGSAAAAVATGDNVCHKLENISLSEPTRNGSLADATCDSSKPKSRPVGTLHFTEDKMEDDSGSDSDATVNWEVSKEVVDFGDLREFAGTRKPRKKKRTRKKGSKDPEHIEKPVPQEFRALRTALFDACKAANKEALTSVLEAISGTGTKEHETATQDNPETAIPEQATSSAFIADSFVPSAVGQYCLLSPVGSDPDATPVVEKAVEWETSATLERCSSVESPSLATCCKVVRSHGLEHRLLNEPIGFSDSTLLHYCAKNSAVKLIQCLLEAGADPAVKNGKGLTPYAVCSDKQTRNEFRRFKGLHPEKYDYVAAQIPDALTEEAERERSQRQAEKQREKRKLHREKLKERKAAELQRQQEELEKKRFLSLSDREKRALAAERRFAKQVLETNGAHVVLMRCFMCGTDITGKVPFEYSANKFCTMNCVKEHRKKPQTDRT</sequence>
<dbReference type="GO" id="GO:0005737">
    <property type="term" value="C:cytoplasm"/>
    <property type="evidence" value="ECO:0007669"/>
    <property type="project" value="UniProtKB-SubCell"/>
</dbReference>
<evidence type="ECO:0000256" key="14">
    <source>
        <dbReference type="ARBA" id="ARBA00023028"/>
    </source>
</evidence>
<feature type="compositionally biased region" description="Polar residues" evidence="20">
    <location>
        <begin position="140"/>
        <end position="156"/>
    </location>
</feature>
<feature type="repeat" description="ANK" evidence="18">
    <location>
        <begin position="686"/>
        <end position="718"/>
    </location>
</feature>
<evidence type="ECO:0000256" key="5">
    <source>
        <dbReference type="ARBA" id="ARBA00022490"/>
    </source>
</evidence>
<dbReference type="InterPro" id="IPR013087">
    <property type="entry name" value="Znf_C2H2_type"/>
</dbReference>
<dbReference type="InterPro" id="IPR041540">
    <property type="entry name" value="VATC"/>
</dbReference>
<keyword evidence="11" id="KW-0863">Zinc-finger</keyword>
<evidence type="ECO:0000256" key="8">
    <source>
        <dbReference type="ARBA" id="ARBA00022723"/>
    </source>
</evidence>
<dbReference type="InterPro" id="IPR002110">
    <property type="entry name" value="Ankyrin_rpt"/>
</dbReference>
<feature type="region of interest" description="Disordered" evidence="20">
    <location>
        <begin position="759"/>
        <end position="789"/>
    </location>
</feature>
<feature type="compositionally biased region" description="Polar residues" evidence="20">
    <location>
        <begin position="291"/>
        <end position="307"/>
    </location>
</feature>
<dbReference type="InterPro" id="IPR041175">
    <property type="entry name" value="VLRF1/Vms1"/>
</dbReference>
<dbReference type="PROSITE" id="PS50297">
    <property type="entry name" value="ANK_REP_REGION"/>
    <property type="match status" value="1"/>
</dbReference>
<keyword evidence="5 19" id="KW-0963">Cytoplasm</keyword>
<evidence type="ECO:0000256" key="3">
    <source>
        <dbReference type="ARBA" id="ARBA00009262"/>
    </source>
</evidence>
<dbReference type="PANTHER" id="PTHR16036:SF2">
    <property type="entry name" value="TRNA ENDONUCLEASE ANKZF1"/>
    <property type="match status" value="1"/>
</dbReference>
<protein>
    <submittedName>
        <fullName evidence="22">Protein ovary overexpressed</fullName>
    </submittedName>
</protein>
<keyword evidence="7 19" id="KW-0540">Nuclease</keyword>
<dbReference type="PROSITE" id="PS50088">
    <property type="entry name" value="ANK_REPEAT"/>
    <property type="match status" value="1"/>
</dbReference>
<evidence type="ECO:0000256" key="10">
    <source>
        <dbReference type="ARBA" id="ARBA00022759"/>
    </source>
</evidence>
<evidence type="ECO:0000256" key="13">
    <source>
        <dbReference type="ARBA" id="ARBA00022833"/>
    </source>
</evidence>
<accession>A0A6M2CU93</accession>
<evidence type="ECO:0000256" key="18">
    <source>
        <dbReference type="PROSITE-ProRule" id="PRU00023"/>
    </source>
</evidence>
<feature type="region of interest" description="Disordered" evidence="20">
    <location>
        <begin position="288"/>
        <end position="315"/>
    </location>
</feature>
<feature type="region of interest" description="Disordered" evidence="20">
    <location>
        <begin position="464"/>
        <end position="506"/>
    </location>
</feature>
<feature type="compositionally biased region" description="Basic residues" evidence="20">
    <location>
        <begin position="528"/>
        <end position="540"/>
    </location>
</feature>
<dbReference type="GO" id="GO:0016787">
    <property type="term" value="F:hydrolase activity"/>
    <property type="evidence" value="ECO:0007669"/>
    <property type="project" value="UniProtKB-KW"/>
</dbReference>
<keyword evidence="14" id="KW-0528">Neurotoxin</keyword>
<feature type="compositionally biased region" description="Basic and acidic residues" evidence="20">
    <location>
        <begin position="541"/>
        <end position="551"/>
    </location>
</feature>
<evidence type="ECO:0000259" key="21">
    <source>
        <dbReference type="PROSITE" id="PS52044"/>
    </source>
</evidence>
<keyword evidence="6" id="KW-1052">Target cell membrane</keyword>
<keyword evidence="8" id="KW-0479">Metal-binding</keyword>
<dbReference type="GO" id="GO:0044218">
    <property type="term" value="C:other organism cell membrane"/>
    <property type="evidence" value="ECO:0007669"/>
    <property type="project" value="UniProtKB-KW"/>
</dbReference>
<evidence type="ECO:0000256" key="6">
    <source>
        <dbReference type="ARBA" id="ARBA00022537"/>
    </source>
</evidence>
<evidence type="ECO:0000256" key="7">
    <source>
        <dbReference type="ARBA" id="ARBA00022722"/>
    </source>
</evidence>
<evidence type="ECO:0000256" key="17">
    <source>
        <dbReference type="ARBA" id="ARBA00023298"/>
    </source>
</evidence>
<feature type="region of interest" description="Disordered" evidence="20">
    <location>
        <begin position="130"/>
        <end position="204"/>
    </location>
</feature>
<keyword evidence="4" id="KW-0268">Exocytosis</keyword>
<evidence type="ECO:0000256" key="9">
    <source>
        <dbReference type="ARBA" id="ARBA00022737"/>
    </source>
</evidence>
<feature type="compositionally biased region" description="Low complexity" evidence="20">
    <location>
        <begin position="130"/>
        <end position="139"/>
    </location>
</feature>
<evidence type="ECO:0000256" key="12">
    <source>
        <dbReference type="ARBA" id="ARBA00022801"/>
    </source>
</evidence>
<evidence type="ECO:0000256" key="2">
    <source>
        <dbReference type="ARBA" id="ARBA00004496"/>
    </source>
</evidence>
<organism evidence="22">
    <name type="scientific">Rhipicephalus microplus</name>
    <name type="common">Cattle tick</name>
    <name type="synonym">Boophilus microplus</name>
    <dbReference type="NCBI Taxonomy" id="6941"/>
    <lineage>
        <taxon>Eukaryota</taxon>
        <taxon>Metazoa</taxon>
        <taxon>Ecdysozoa</taxon>
        <taxon>Arthropoda</taxon>
        <taxon>Chelicerata</taxon>
        <taxon>Arachnida</taxon>
        <taxon>Acari</taxon>
        <taxon>Parasitiformes</taxon>
        <taxon>Ixodida</taxon>
        <taxon>Ixodoidea</taxon>
        <taxon>Ixodidae</taxon>
        <taxon>Rhipicephalinae</taxon>
        <taxon>Rhipicephalus</taxon>
        <taxon>Boophilus</taxon>
    </lineage>
</organism>
<dbReference type="PANTHER" id="PTHR16036">
    <property type="entry name" value="ANKYRIN REPEAT AND ZINC FINGER DOMAIN-CONTAINING PROTEIN 1"/>
    <property type="match status" value="1"/>
</dbReference>
<feature type="region of interest" description="Disordered" evidence="20">
    <location>
        <begin position="526"/>
        <end position="551"/>
    </location>
</feature>
<keyword evidence="9" id="KW-0677">Repeat</keyword>
<evidence type="ECO:0000313" key="22">
    <source>
        <dbReference type="EMBL" id="NOV37106.1"/>
    </source>
</evidence>
<keyword evidence="14" id="KW-0638">Presynaptic neurotoxin</keyword>
<keyword evidence="17" id="KW-1053">Target membrane</keyword>
<dbReference type="GO" id="GO:0006887">
    <property type="term" value="P:exocytosis"/>
    <property type="evidence" value="ECO:0007669"/>
    <property type="project" value="UniProtKB-KW"/>
</dbReference>
<feature type="active site" evidence="19">
    <location>
        <position position="294"/>
    </location>
</feature>
<comment type="subcellular location">
    <subcellularLocation>
        <location evidence="2">Cytoplasm</location>
    </subcellularLocation>
    <subcellularLocation>
        <location evidence="1">Target cell membrane</location>
    </subcellularLocation>
</comment>
<dbReference type="GO" id="GO:0036503">
    <property type="term" value="P:ERAD pathway"/>
    <property type="evidence" value="ECO:0007669"/>
    <property type="project" value="TreeGrafter"/>
</dbReference>
<dbReference type="PROSITE" id="PS52044">
    <property type="entry name" value="VLRF1"/>
    <property type="match status" value="1"/>
</dbReference>
<dbReference type="InterPro" id="IPR036770">
    <property type="entry name" value="Ankyrin_rpt-contain_sf"/>
</dbReference>
<comment type="domain">
    <text evidence="19">The VLRF1 domain mediates binding to the 60S ribosomal subunit.</text>
</comment>
<comment type="similarity">
    <text evidence="3 19">Belongs to the ANKZF1/VMS1 family.</text>
</comment>
<feature type="compositionally biased region" description="Basic and acidic residues" evidence="20">
    <location>
        <begin position="761"/>
        <end position="775"/>
    </location>
</feature>
<dbReference type="AlphaFoldDB" id="A0A6M2CU93"/>
<feature type="domain" description="VLRF1" evidence="21">
    <location>
        <begin position="251"/>
        <end position="394"/>
    </location>
</feature>
<proteinExistence type="inferred from homology"/>
<feature type="compositionally biased region" description="Polar residues" evidence="20">
    <location>
        <begin position="182"/>
        <end position="191"/>
    </location>
</feature>
<evidence type="ECO:0000256" key="15">
    <source>
        <dbReference type="ARBA" id="ARBA00023043"/>
    </source>
</evidence>
<keyword evidence="15 18" id="KW-0040">ANK repeat</keyword>
<keyword evidence="13" id="KW-0862">Zinc</keyword>
<dbReference type="Pfam" id="PF18826">
    <property type="entry name" value="bVLRF1"/>
    <property type="match status" value="1"/>
</dbReference>
<evidence type="ECO:0000256" key="16">
    <source>
        <dbReference type="ARBA" id="ARBA00023054"/>
    </source>
</evidence>
<keyword evidence="14" id="KW-0800">Toxin</keyword>
<dbReference type="GO" id="GO:0004519">
    <property type="term" value="F:endonuclease activity"/>
    <property type="evidence" value="ECO:0007669"/>
    <property type="project" value="UniProtKB-KW"/>
</dbReference>
<keyword evidence="16" id="KW-0175">Coiled coil</keyword>
<evidence type="ECO:0000256" key="20">
    <source>
        <dbReference type="SAM" id="MobiDB-lite"/>
    </source>
</evidence>
<dbReference type="EMBL" id="GHWJ01004369">
    <property type="protein sequence ID" value="NOV37106.1"/>
    <property type="molecule type" value="Transcribed_RNA"/>
</dbReference>